<evidence type="ECO:0000256" key="4">
    <source>
        <dbReference type="ARBA" id="ARBA00022729"/>
    </source>
</evidence>
<reference evidence="11" key="1">
    <citation type="submission" date="2022-11" db="EMBL/GenBank/DDBJ databases">
        <authorList>
            <person name="Kikuchi T."/>
        </authorList>
    </citation>
    <scope>NUCLEOTIDE SEQUENCE</scope>
    <source>
        <strain evidence="11">PS1010</strain>
    </source>
</reference>
<feature type="domain" description="TM2" evidence="10">
    <location>
        <begin position="125"/>
        <end position="171"/>
    </location>
</feature>
<dbReference type="InterPro" id="IPR050932">
    <property type="entry name" value="TM2D1-3-like"/>
</dbReference>
<dbReference type="OrthoDB" id="10257855at2759"/>
<proteinExistence type="inferred from homology"/>
<keyword evidence="7" id="KW-0325">Glycoprotein</keyword>
<dbReference type="PANTHER" id="PTHR21016:SF7">
    <property type="entry name" value="TM2 DOMAIN-CONTAINING PROTEIN 3"/>
    <property type="match status" value="1"/>
</dbReference>
<accession>A0A9P1MVM9</accession>
<evidence type="ECO:0000313" key="12">
    <source>
        <dbReference type="Proteomes" id="UP001152747"/>
    </source>
</evidence>
<evidence type="ECO:0000313" key="11">
    <source>
        <dbReference type="EMBL" id="CAI5438578.1"/>
    </source>
</evidence>
<keyword evidence="3 8" id="KW-0812">Transmembrane</keyword>
<dbReference type="Pfam" id="PF05154">
    <property type="entry name" value="TM2"/>
    <property type="match status" value="1"/>
</dbReference>
<feature type="transmembrane region" description="Helical" evidence="8">
    <location>
        <begin position="156"/>
        <end position="178"/>
    </location>
</feature>
<evidence type="ECO:0000256" key="7">
    <source>
        <dbReference type="ARBA" id="ARBA00023180"/>
    </source>
</evidence>
<evidence type="ECO:0000256" key="8">
    <source>
        <dbReference type="SAM" id="Phobius"/>
    </source>
</evidence>
<comment type="subcellular location">
    <subcellularLocation>
        <location evidence="1">Membrane</location>
        <topology evidence="1">Multi-pass membrane protein</topology>
    </subcellularLocation>
</comment>
<evidence type="ECO:0000256" key="1">
    <source>
        <dbReference type="ARBA" id="ARBA00004141"/>
    </source>
</evidence>
<evidence type="ECO:0000256" key="3">
    <source>
        <dbReference type="ARBA" id="ARBA00022692"/>
    </source>
</evidence>
<feature type="transmembrane region" description="Helical" evidence="8">
    <location>
        <begin position="124"/>
        <end position="144"/>
    </location>
</feature>
<evidence type="ECO:0000256" key="5">
    <source>
        <dbReference type="ARBA" id="ARBA00022989"/>
    </source>
</evidence>
<comment type="similarity">
    <text evidence="2">Belongs to the TM2 family.</text>
</comment>
<evidence type="ECO:0000256" key="2">
    <source>
        <dbReference type="ARBA" id="ARBA00008284"/>
    </source>
</evidence>
<protein>
    <recommendedName>
        <fullName evidence="10">TM2 domain-containing protein</fullName>
    </recommendedName>
</protein>
<dbReference type="AlphaFoldDB" id="A0A9P1MVM9"/>
<dbReference type="InterPro" id="IPR007829">
    <property type="entry name" value="TM2"/>
</dbReference>
<name>A0A9P1MVM9_9PELO</name>
<sequence length="187" mass="20780">MLKYIIFACLFVMSGTTMREHSGCDNYANIDCEFPNDCKMGELVTVKCRGKPSGCNQAFSQRKEAKCLYCYQTDEIDHRCQIVTNCSTSSQKLVHTTCTVNDNVICIGRRTFAKKVNCKWTSGISWTKTMILSIVLGGFGADRFYLGLWKSAIGKLFSFGGLGIWTIVDVVLIAIGYIKPGDGSNYI</sequence>
<evidence type="ECO:0000256" key="6">
    <source>
        <dbReference type="ARBA" id="ARBA00023136"/>
    </source>
</evidence>
<keyword evidence="5 8" id="KW-1133">Transmembrane helix</keyword>
<dbReference type="EMBL" id="CANHGI010000001">
    <property type="protein sequence ID" value="CAI5438578.1"/>
    <property type="molecule type" value="Genomic_DNA"/>
</dbReference>
<gene>
    <name evidence="11" type="ORF">CAMP_LOCUS1215</name>
</gene>
<keyword evidence="6 8" id="KW-0472">Membrane</keyword>
<evidence type="ECO:0000256" key="9">
    <source>
        <dbReference type="SAM" id="SignalP"/>
    </source>
</evidence>
<dbReference type="PANTHER" id="PTHR21016">
    <property type="entry name" value="BETA-AMYLOID BINDING PROTEIN-RELATED"/>
    <property type="match status" value="1"/>
</dbReference>
<organism evidence="11 12">
    <name type="scientific">Caenorhabditis angaria</name>
    <dbReference type="NCBI Taxonomy" id="860376"/>
    <lineage>
        <taxon>Eukaryota</taxon>
        <taxon>Metazoa</taxon>
        <taxon>Ecdysozoa</taxon>
        <taxon>Nematoda</taxon>
        <taxon>Chromadorea</taxon>
        <taxon>Rhabditida</taxon>
        <taxon>Rhabditina</taxon>
        <taxon>Rhabditomorpha</taxon>
        <taxon>Rhabditoidea</taxon>
        <taxon>Rhabditidae</taxon>
        <taxon>Peloderinae</taxon>
        <taxon>Caenorhabditis</taxon>
    </lineage>
</organism>
<feature type="chain" id="PRO_5040163108" description="TM2 domain-containing protein" evidence="9">
    <location>
        <begin position="18"/>
        <end position="187"/>
    </location>
</feature>
<keyword evidence="4 9" id="KW-0732">Signal</keyword>
<keyword evidence="12" id="KW-1185">Reference proteome</keyword>
<dbReference type="Proteomes" id="UP001152747">
    <property type="component" value="Unassembled WGS sequence"/>
</dbReference>
<comment type="caution">
    <text evidence="11">The sequence shown here is derived from an EMBL/GenBank/DDBJ whole genome shotgun (WGS) entry which is preliminary data.</text>
</comment>
<evidence type="ECO:0000259" key="10">
    <source>
        <dbReference type="Pfam" id="PF05154"/>
    </source>
</evidence>
<feature type="signal peptide" evidence="9">
    <location>
        <begin position="1"/>
        <end position="17"/>
    </location>
</feature>
<dbReference type="GO" id="GO:0016020">
    <property type="term" value="C:membrane"/>
    <property type="evidence" value="ECO:0007669"/>
    <property type="project" value="UniProtKB-SubCell"/>
</dbReference>